<accession>A0A1G6KNT6</accession>
<dbReference type="AlphaFoldDB" id="A0A1G6KNT6"/>
<proteinExistence type="predicted"/>
<dbReference type="Proteomes" id="UP000199387">
    <property type="component" value="Unassembled WGS sequence"/>
</dbReference>
<evidence type="ECO:0000313" key="1">
    <source>
        <dbReference type="EMBL" id="SDC32634.1"/>
    </source>
</evidence>
<protein>
    <submittedName>
        <fullName evidence="1">Uncharacterized protein</fullName>
    </submittedName>
</protein>
<gene>
    <name evidence="1" type="ORF">SAMN04488112_10680</name>
</gene>
<keyword evidence="2" id="KW-1185">Reference proteome</keyword>
<reference evidence="1 2" key="1">
    <citation type="submission" date="2016-10" db="EMBL/GenBank/DDBJ databases">
        <authorList>
            <person name="de Groot N.N."/>
        </authorList>
    </citation>
    <scope>NUCLEOTIDE SEQUENCE [LARGE SCALE GENOMIC DNA]</scope>
    <source>
        <strain evidence="1 2">DSM 45514</strain>
    </source>
</reference>
<dbReference type="EMBL" id="FMZA01000006">
    <property type="protein sequence ID" value="SDC32634.1"/>
    <property type="molecule type" value="Genomic_DNA"/>
</dbReference>
<name>A0A1G6KNT6_9BACL</name>
<organism evidence="1 2">
    <name type="scientific">Melghirimyces thermohalophilus</name>
    <dbReference type="NCBI Taxonomy" id="1236220"/>
    <lineage>
        <taxon>Bacteria</taxon>
        <taxon>Bacillati</taxon>
        <taxon>Bacillota</taxon>
        <taxon>Bacilli</taxon>
        <taxon>Bacillales</taxon>
        <taxon>Thermoactinomycetaceae</taxon>
        <taxon>Melghirimyces</taxon>
    </lineage>
</organism>
<sequence>MVKLSNYNHLENGVPDDLYERVRNHWNEKLARYHHGHNQRLEPVKHFMKFIPGEYKPTTQK</sequence>
<evidence type="ECO:0000313" key="2">
    <source>
        <dbReference type="Proteomes" id="UP000199387"/>
    </source>
</evidence>